<dbReference type="RefSeq" id="WP_015232244.1">
    <property type="nucleotide sequence ID" value="NC_019791.1"/>
</dbReference>
<name>L0A906_CALLD</name>
<dbReference type="Gene3D" id="1.10.10.10">
    <property type="entry name" value="Winged helix-like DNA-binding domain superfamily/Winged helix DNA-binding domain"/>
    <property type="match status" value="1"/>
</dbReference>
<dbReference type="eggNOG" id="arCOG00453">
    <property type="taxonomic scope" value="Archaea"/>
</dbReference>
<dbReference type="InterPro" id="IPR036388">
    <property type="entry name" value="WH-like_DNA-bd_sf"/>
</dbReference>
<dbReference type="GeneID" id="14211849"/>
<proteinExistence type="predicted"/>
<dbReference type="Proteomes" id="UP000010469">
    <property type="component" value="Chromosome"/>
</dbReference>
<dbReference type="EMBL" id="CP003378">
    <property type="protein sequence ID" value="AFZ70346.1"/>
    <property type="molecule type" value="Genomic_DNA"/>
</dbReference>
<keyword evidence="2" id="KW-1185">Reference proteome</keyword>
<dbReference type="KEGG" id="clg:Calag_0589"/>
<gene>
    <name evidence="1" type="ordered locus">Calag_0589</name>
</gene>
<accession>L0A906</accession>
<reference evidence="2" key="1">
    <citation type="submission" date="2012-03" db="EMBL/GenBank/DDBJ databases">
        <title>Complete genome of Caldisphaera lagunensis DSM 15908.</title>
        <authorList>
            <person name="Lucas S."/>
            <person name="Copeland A."/>
            <person name="Lapidus A."/>
            <person name="Glavina del Rio T."/>
            <person name="Dalin E."/>
            <person name="Tice H."/>
            <person name="Bruce D."/>
            <person name="Goodwin L."/>
            <person name="Pitluck S."/>
            <person name="Peters L."/>
            <person name="Mikhailova N."/>
            <person name="Teshima H."/>
            <person name="Kyrpides N."/>
            <person name="Mavromatis K."/>
            <person name="Ivanova N."/>
            <person name="Brettin T."/>
            <person name="Detter J.C."/>
            <person name="Han C."/>
            <person name="Larimer F."/>
            <person name="Land M."/>
            <person name="Hauser L."/>
            <person name="Markowitz V."/>
            <person name="Cheng J.-F."/>
            <person name="Hugenholtz P."/>
            <person name="Woyke T."/>
            <person name="Wu D."/>
            <person name="Spring S."/>
            <person name="Schroeder M."/>
            <person name="Brambilla E."/>
            <person name="Klenk H.-P."/>
            <person name="Eisen J.A."/>
        </authorList>
    </citation>
    <scope>NUCLEOTIDE SEQUENCE [LARGE SCALE GENOMIC DNA]</scope>
    <source>
        <strain evidence="2">DSM 15908 / JCM 11604 / IC-154</strain>
    </source>
</reference>
<protein>
    <submittedName>
        <fullName evidence="1">Uncharacterized protein</fullName>
    </submittedName>
</protein>
<dbReference type="InParanoid" id="L0A906"/>
<dbReference type="HOGENOM" id="CLU_1071999_0_0_2"/>
<dbReference type="AlphaFoldDB" id="L0A906"/>
<dbReference type="STRING" id="1056495.Calag_0589"/>
<dbReference type="OrthoDB" id="45622at2157"/>
<sequence>MIGDVVKKFFARGQYKETGLSQEGINYDEILAQLGLVKMELDRIKTTIINEIQNYYEKMVSSKKLNNTEDMEMNAAEIVLKKRVLKAVLAYGNMIELTIRRIQDTRSLESIVKVLTPLRYAMSAMDEYLTGFAPEAVTSLSNVLEETENVIRKTGIIANSMPQGKSVSELVPEASELITNAMAKAQKEAEQLSPRVPETFDPDIIERKVFEYIKNKNGVLSLRKASEELGIPLDVIRETLYRLEARGIIKVDLPNQSTT</sequence>
<evidence type="ECO:0000313" key="1">
    <source>
        <dbReference type="EMBL" id="AFZ70346.1"/>
    </source>
</evidence>
<organism evidence="1 2">
    <name type="scientific">Caldisphaera lagunensis (strain DSM 15908 / JCM 11604 / ANMR 0165 / IC-154)</name>
    <dbReference type="NCBI Taxonomy" id="1056495"/>
    <lineage>
        <taxon>Archaea</taxon>
        <taxon>Thermoproteota</taxon>
        <taxon>Thermoprotei</taxon>
        <taxon>Acidilobales</taxon>
        <taxon>Caldisphaeraceae</taxon>
        <taxon>Caldisphaera</taxon>
    </lineage>
</organism>
<evidence type="ECO:0000313" key="2">
    <source>
        <dbReference type="Proteomes" id="UP000010469"/>
    </source>
</evidence>